<dbReference type="Gene3D" id="3.30.420.60">
    <property type="entry name" value="eRF1 domain 2"/>
    <property type="match status" value="1"/>
</dbReference>
<organism evidence="13">
    <name type="scientific">Guillardia theta</name>
    <name type="common">Cryptophyte</name>
    <name type="synonym">Cryptomonas phi</name>
    <dbReference type="NCBI Taxonomy" id="55529"/>
    <lineage>
        <taxon>Eukaryota</taxon>
        <taxon>Cryptophyceae</taxon>
        <taxon>Pyrenomonadales</taxon>
        <taxon>Geminigeraceae</taxon>
        <taxon>Guillardia</taxon>
    </lineage>
</organism>
<evidence type="ECO:0000313" key="8">
    <source>
        <dbReference type="EMBL" id="CAE2193350.1"/>
    </source>
</evidence>
<dbReference type="Pfam" id="PF03464">
    <property type="entry name" value="eRF1_2"/>
    <property type="match status" value="1"/>
</dbReference>
<comment type="similarity">
    <text evidence="3 6">Belongs to the eukaryotic release factor 1 family. Pelota subfamily.</text>
</comment>
<evidence type="ECO:0000256" key="1">
    <source>
        <dbReference type="ARBA" id="ARBA00001968"/>
    </source>
</evidence>
<keyword evidence="4 6" id="KW-0963">Cytoplasm</keyword>
<dbReference type="PANTHER" id="PTHR10853">
    <property type="entry name" value="PELOTA"/>
    <property type="match status" value="1"/>
</dbReference>
<dbReference type="EMBL" id="HBKN01003139">
    <property type="protein sequence ID" value="CAE2193356.1"/>
    <property type="molecule type" value="Transcribed_RNA"/>
</dbReference>
<proteinExistence type="inferred from homology"/>
<protein>
    <recommendedName>
        <fullName evidence="6">Protein pelota homolog</fullName>
    </recommendedName>
</protein>
<dbReference type="InterPro" id="IPR042226">
    <property type="entry name" value="eFR1_2_sf"/>
</dbReference>
<dbReference type="GO" id="GO:0032790">
    <property type="term" value="P:ribosome disassembly"/>
    <property type="evidence" value="ECO:0007669"/>
    <property type="project" value="TreeGrafter"/>
</dbReference>
<dbReference type="Pfam" id="PF26356">
    <property type="entry name" value="Pelota_N"/>
    <property type="match status" value="1"/>
</dbReference>
<dbReference type="SUPFAM" id="SSF55315">
    <property type="entry name" value="L30e-like"/>
    <property type="match status" value="1"/>
</dbReference>
<evidence type="ECO:0000256" key="3">
    <source>
        <dbReference type="ARBA" id="ARBA00009504"/>
    </source>
</evidence>
<evidence type="ECO:0000313" key="14">
    <source>
        <dbReference type="EMBL" id="CAE2193357.1"/>
    </source>
</evidence>
<dbReference type="EMBL" id="HBKN01003143">
    <property type="protein sequence ID" value="CAE2193360.1"/>
    <property type="molecule type" value="Transcribed_RNA"/>
</dbReference>
<name>A0A6U5W7C0_GUITH</name>
<dbReference type="GO" id="GO:0071025">
    <property type="term" value="P:RNA surveillance"/>
    <property type="evidence" value="ECO:0007669"/>
    <property type="project" value="InterPro"/>
</dbReference>
<dbReference type="InterPro" id="IPR038069">
    <property type="entry name" value="Pelota/DOM34_N"/>
</dbReference>
<evidence type="ECO:0000313" key="12">
    <source>
        <dbReference type="EMBL" id="CAE2193355.1"/>
    </source>
</evidence>
<keyword evidence="5 6" id="KW-0479">Metal-binding</keyword>
<dbReference type="EMBL" id="HBKN01003136">
    <property type="protein sequence ID" value="CAE2193353.1"/>
    <property type="molecule type" value="Transcribed_RNA"/>
</dbReference>
<dbReference type="EMBL" id="HBKN01003133">
    <property type="protein sequence ID" value="CAE2193350.1"/>
    <property type="molecule type" value="Transcribed_RNA"/>
</dbReference>
<dbReference type="PANTHER" id="PTHR10853:SF0">
    <property type="entry name" value="PROTEIN PELOTA HOMOLOG"/>
    <property type="match status" value="1"/>
</dbReference>
<dbReference type="InterPro" id="IPR005141">
    <property type="entry name" value="eRF1_2"/>
</dbReference>
<evidence type="ECO:0000256" key="4">
    <source>
        <dbReference type="ARBA" id="ARBA00022490"/>
    </source>
</evidence>
<evidence type="ECO:0000256" key="2">
    <source>
        <dbReference type="ARBA" id="ARBA00004496"/>
    </source>
</evidence>
<dbReference type="InterPro" id="IPR004405">
    <property type="entry name" value="TF_pelota"/>
</dbReference>
<evidence type="ECO:0000313" key="13">
    <source>
        <dbReference type="EMBL" id="CAE2193356.1"/>
    </source>
</evidence>
<evidence type="ECO:0000259" key="7">
    <source>
        <dbReference type="SMART" id="SM01194"/>
    </source>
</evidence>
<dbReference type="Gene3D" id="2.30.30.870">
    <property type="entry name" value="Pelota, domain A"/>
    <property type="match status" value="1"/>
</dbReference>
<evidence type="ECO:0000256" key="6">
    <source>
        <dbReference type="RuleBase" id="RU362019"/>
    </source>
</evidence>
<dbReference type="InterPro" id="IPR029064">
    <property type="entry name" value="Ribosomal_eL30-like_sf"/>
</dbReference>
<dbReference type="SMART" id="SM01194">
    <property type="entry name" value="eRF1_1"/>
    <property type="match status" value="1"/>
</dbReference>
<dbReference type="AlphaFoldDB" id="A0A6U5W7C0"/>
<dbReference type="FunFam" id="3.30.1330.30:FF:000008">
    <property type="entry name" value="Protein pelota homolog"/>
    <property type="match status" value="1"/>
</dbReference>
<dbReference type="GO" id="GO:0005737">
    <property type="term" value="C:cytoplasm"/>
    <property type="evidence" value="ECO:0007669"/>
    <property type="project" value="UniProtKB-SubCell"/>
</dbReference>
<dbReference type="GO" id="GO:0070481">
    <property type="term" value="P:nuclear-transcribed mRNA catabolic process, non-stop decay"/>
    <property type="evidence" value="ECO:0007669"/>
    <property type="project" value="InterPro"/>
</dbReference>
<dbReference type="GO" id="GO:0070966">
    <property type="term" value="P:nuclear-transcribed mRNA catabolic process, no-go decay"/>
    <property type="evidence" value="ECO:0007669"/>
    <property type="project" value="InterPro"/>
</dbReference>
<comment type="subcellular location">
    <subcellularLocation>
        <location evidence="2 6">Cytoplasm</location>
    </subcellularLocation>
</comment>
<accession>A0A6U5W7C0</accession>
<evidence type="ECO:0000313" key="9">
    <source>
        <dbReference type="EMBL" id="CAE2193351.1"/>
    </source>
</evidence>
<dbReference type="FunFam" id="3.30.420.60:FF:000002">
    <property type="entry name" value="Protein pelota homolog"/>
    <property type="match status" value="1"/>
</dbReference>
<evidence type="ECO:0000313" key="11">
    <source>
        <dbReference type="EMBL" id="CAE2193353.1"/>
    </source>
</evidence>
<dbReference type="Gene3D" id="3.30.1330.30">
    <property type="match status" value="1"/>
</dbReference>
<evidence type="ECO:0000313" key="10">
    <source>
        <dbReference type="EMBL" id="CAE2193352.1"/>
    </source>
</evidence>
<dbReference type="InterPro" id="IPR005142">
    <property type="entry name" value="eRF1_3"/>
</dbReference>
<dbReference type="NCBIfam" id="TIGR00111">
    <property type="entry name" value="pelota"/>
    <property type="match status" value="1"/>
</dbReference>
<sequence>MRLLHKAISKDGGRIKLIPDDAEDLWTVYNLISVGDSVRTDTFRKVASESSTGSVSTEKMRITLTIKVESIDFDAQTPALRLKGKNIVENDFVKMGQYHTLELETQRAFSLAKSEWDSIASDLVEQACDVTRKADLAVVVMQEGLAFVCLITSSMTLTRQKVEVSIPRKQGAASMGREKALNKFYDQVMRAIMQHVDFSIVKCLIIASPGFVNEYLMRHIDVMSHKQDLRCLLDHKSKFLLCHCSSGHKHAIKEILSDPAIASRLHDTKAAAESRALNDFFKMLNNDADRTAYGEAHVMHAAQIGAINTLLISDNLFRSQDPGARKKYVDLVETVKDSGGLALIFSTMHVSGERLQMLSGLAAILRFPVPGLEDIPADEDEDDNDEDFDLLAELLSPSRNN</sequence>
<reference evidence="13" key="1">
    <citation type="submission" date="2021-01" db="EMBL/GenBank/DDBJ databases">
        <authorList>
            <person name="Corre E."/>
            <person name="Pelletier E."/>
            <person name="Niang G."/>
            <person name="Scheremetjew M."/>
            <person name="Finn R."/>
            <person name="Kale V."/>
            <person name="Holt S."/>
            <person name="Cochrane G."/>
            <person name="Meng A."/>
            <person name="Brown T."/>
            <person name="Cohen L."/>
        </authorList>
    </citation>
    <scope>NUCLEOTIDE SEQUENCE</scope>
    <source>
        <strain evidence="13">CCMP 2712</strain>
    </source>
</reference>
<dbReference type="FunFam" id="2.30.30.870:FF:000001">
    <property type="entry name" value="Protein pelota homolog"/>
    <property type="match status" value="1"/>
</dbReference>
<comment type="function">
    <text evidence="6">Component of the Pelota-HBS1L complex, a complex that recognizes stalled ribosomes and triggers the No-Go Decay (NGD) pathway. In the Pelota-HBS1L complex, pelo recognizes ribosomes stalled at the 3' end of an mRNA and engages stalled ribosomes by destabilizing mRNA in the mRNA channel.</text>
</comment>
<gene>
    <name evidence="8" type="ORF">GTHE00462_LOCUS2661</name>
    <name evidence="9" type="ORF">GTHE00462_LOCUS2662</name>
    <name evidence="10" type="ORF">GTHE00462_LOCUS2663</name>
    <name evidence="11" type="ORF">GTHE00462_LOCUS2664</name>
    <name evidence="12" type="ORF">GTHE00462_LOCUS2666</name>
    <name evidence="13" type="ORF">GTHE00462_LOCUS2667</name>
    <name evidence="14" type="ORF">GTHE00462_LOCUS2668</name>
    <name evidence="15" type="ORF">GTHE00462_LOCUS2670</name>
    <name evidence="16" type="ORF">GTHE00462_LOCUS2671</name>
</gene>
<dbReference type="EMBL" id="HBKN01003138">
    <property type="protein sequence ID" value="CAE2193355.1"/>
    <property type="molecule type" value="Transcribed_RNA"/>
</dbReference>
<evidence type="ECO:0000313" key="16">
    <source>
        <dbReference type="EMBL" id="CAE2193360.1"/>
    </source>
</evidence>
<dbReference type="SUPFAM" id="SSF53137">
    <property type="entry name" value="Translational machinery components"/>
    <property type="match status" value="1"/>
</dbReference>
<evidence type="ECO:0000313" key="15">
    <source>
        <dbReference type="EMBL" id="CAE2193359.1"/>
    </source>
</evidence>
<dbReference type="Pfam" id="PF03465">
    <property type="entry name" value="eRF1_3"/>
    <property type="match status" value="1"/>
</dbReference>
<dbReference type="EMBL" id="HBKN01003135">
    <property type="protein sequence ID" value="CAE2193352.1"/>
    <property type="molecule type" value="Transcribed_RNA"/>
</dbReference>
<dbReference type="EMBL" id="HBKN01003134">
    <property type="protein sequence ID" value="CAE2193351.1"/>
    <property type="molecule type" value="Transcribed_RNA"/>
</dbReference>
<dbReference type="InterPro" id="IPR058547">
    <property type="entry name" value="Pelota_N"/>
</dbReference>
<dbReference type="InterPro" id="IPR005140">
    <property type="entry name" value="eRF1_Pelota-like_N"/>
</dbReference>
<feature type="domain" description="eRF1/Pelota-like N-terminal" evidence="7">
    <location>
        <begin position="1"/>
        <end position="129"/>
    </location>
</feature>
<evidence type="ECO:0000256" key="5">
    <source>
        <dbReference type="ARBA" id="ARBA00022723"/>
    </source>
</evidence>
<dbReference type="GO" id="GO:0070651">
    <property type="term" value="P:nonfunctional rRNA decay"/>
    <property type="evidence" value="ECO:0007669"/>
    <property type="project" value="TreeGrafter"/>
</dbReference>
<dbReference type="SUPFAM" id="SSF159065">
    <property type="entry name" value="Dom34/Pelota N-terminal domain-like"/>
    <property type="match status" value="1"/>
</dbReference>
<dbReference type="EMBL" id="HBKN01003142">
    <property type="protein sequence ID" value="CAE2193359.1"/>
    <property type="molecule type" value="Transcribed_RNA"/>
</dbReference>
<dbReference type="EMBL" id="HBKN01003140">
    <property type="protein sequence ID" value="CAE2193357.1"/>
    <property type="molecule type" value="Transcribed_RNA"/>
</dbReference>
<dbReference type="GO" id="GO:0046872">
    <property type="term" value="F:metal ion binding"/>
    <property type="evidence" value="ECO:0007669"/>
    <property type="project" value="UniProtKB-KW"/>
</dbReference>
<comment type="cofactor">
    <cofactor evidence="1 6">
        <name>a divalent metal cation</name>
        <dbReference type="ChEBI" id="CHEBI:60240"/>
    </cofactor>
</comment>